<dbReference type="Proteomes" id="UP000258613">
    <property type="component" value="Chromosome"/>
</dbReference>
<feature type="compositionally biased region" description="Low complexity" evidence="1">
    <location>
        <begin position="51"/>
        <end position="68"/>
    </location>
</feature>
<feature type="region of interest" description="Disordered" evidence="1">
    <location>
        <begin position="184"/>
        <end position="244"/>
    </location>
</feature>
<dbReference type="KEGG" id="nan:AArc1_1381"/>
<evidence type="ECO:0000313" key="5">
    <source>
        <dbReference type="Proteomes" id="UP000258707"/>
    </source>
</evidence>
<feature type="compositionally biased region" description="Acidic residues" evidence="1">
    <location>
        <begin position="121"/>
        <end position="133"/>
    </location>
</feature>
<accession>A0A346PDX0</accession>
<accession>A0A346PRZ2</accession>
<feature type="compositionally biased region" description="Low complexity" evidence="1">
    <location>
        <begin position="194"/>
        <end position="210"/>
    </location>
</feature>
<dbReference type="AlphaFoldDB" id="A0A346PRZ2"/>
<gene>
    <name evidence="2" type="ORF">AArc1_1381</name>
    <name evidence="3" type="ORF">AArcMg_2290</name>
</gene>
<name>A0A346PRZ2_9EURY</name>
<dbReference type="EMBL" id="CP027033">
    <property type="protein sequence ID" value="AXR82287.1"/>
    <property type="molecule type" value="Genomic_DNA"/>
</dbReference>
<evidence type="ECO:0000313" key="2">
    <source>
        <dbReference type="EMBL" id="AXR77715.1"/>
    </source>
</evidence>
<sequence length="244" mass="25525">MAGEHSDQPSAGDDSEESAAGGLEPTGGPRRVVSEQSVDDILASLEETTDSTKPVESTESTEPTPKTTAGSSEPSELANSDRSPTSDFDVDETTVCGVDDDSDDDHNSSDGSDDDHNSSDGSDDTVDHDDITSDELADLDRCLEHDEITGADVRAAEAGVGRESTPDVGDLDLSMDDLKRTAAELDGDSLTAKPSESPSDDPTVPDDPGSIARATDPDRTEPPASDDSKETTGVLGRLKRLFSR</sequence>
<dbReference type="OrthoDB" id="170902at2157"/>
<reference evidence="5" key="1">
    <citation type="submission" date="2017-10" db="EMBL/GenBank/DDBJ databases">
        <title>Phenotypic and genomic properties of facultatively anaerobic sulfur-reducing natronoarchaea from hypersaline soda lakes.</title>
        <authorList>
            <person name="Sorokin D.Y."/>
            <person name="Kublanov I.V."/>
            <person name="Roman P."/>
            <person name="Sinninghe Damste J.S."/>
            <person name="Golyshin P.N."/>
            <person name="Rojo D."/>
            <person name="Ciordia S."/>
            <person name="Mena Md.C."/>
            <person name="Ferrer M."/>
            <person name="Messina E."/>
            <person name="Smedile F."/>
            <person name="La Spada G."/>
            <person name="La Cono V."/>
            <person name="Yakimov M.M."/>
        </authorList>
    </citation>
    <scope>NUCLEOTIDE SEQUENCE [LARGE SCALE GENOMIC DNA]</scope>
    <source>
        <strain evidence="5">AArc1</strain>
    </source>
</reference>
<dbReference type="RefSeq" id="WP_154670609.1">
    <property type="nucleotide sequence ID" value="NZ_CP024047.1"/>
</dbReference>
<feature type="compositionally biased region" description="Polar residues" evidence="1">
    <location>
        <begin position="69"/>
        <end position="86"/>
    </location>
</feature>
<protein>
    <submittedName>
        <fullName evidence="3">Uncharacterized protein</fullName>
    </submittedName>
</protein>
<organism evidence="3 4">
    <name type="scientific">Natrarchaeobaculum sulfurireducens</name>
    <dbReference type="NCBI Taxonomy" id="2044521"/>
    <lineage>
        <taxon>Archaea</taxon>
        <taxon>Methanobacteriati</taxon>
        <taxon>Methanobacteriota</taxon>
        <taxon>Stenosarchaea group</taxon>
        <taxon>Halobacteria</taxon>
        <taxon>Halobacteriales</taxon>
        <taxon>Natrialbaceae</taxon>
        <taxon>Natrarchaeobaculum</taxon>
    </lineage>
</organism>
<evidence type="ECO:0000313" key="4">
    <source>
        <dbReference type="Proteomes" id="UP000258613"/>
    </source>
</evidence>
<evidence type="ECO:0000256" key="1">
    <source>
        <dbReference type="SAM" id="MobiDB-lite"/>
    </source>
</evidence>
<dbReference type="EMBL" id="CP024047">
    <property type="protein sequence ID" value="AXR77715.1"/>
    <property type="molecule type" value="Genomic_DNA"/>
</dbReference>
<feature type="compositionally biased region" description="Basic and acidic residues" evidence="1">
    <location>
        <begin position="215"/>
        <end position="230"/>
    </location>
</feature>
<feature type="compositionally biased region" description="Acidic residues" evidence="1">
    <location>
        <begin position="88"/>
        <end position="104"/>
    </location>
</feature>
<proteinExistence type="predicted"/>
<reference evidence="4" key="2">
    <citation type="submission" date="2018-02" db="EMBL/GenBank/DDBJ databases">
        <title>Phenotypic and genomic properties of facultatively anaerobic sulfur-reducing natronoarchaea from hypersaline soda lakes.</title>
        <authorList>
            <person name="Sorokin D.Y."/>
            <person name="Kublanov I.V."/>
            <person name="Roman P."/>
            <person name="Sinninghe Damste J.S."/>
            <person name="Golyshin P.N."/>
            <person name="Rojo D."/>
            <person name="Ciordia S."/>
            <person name="Mena M.D.C."/>
            <person name="Ferrer M."/>
            <person name="Messina E."/>
            <person name="Smedile F."/>
            <person name="La Spada G."/>
            <person name="La Cono V."/>
            <person name="Yakimov M.M."/>
        </authorList>
    </citation>
    <scope>NUCLEOTIDE SEQUENCE [LARGE SCALE GENOMIC DNA]</scope>
    <source>
        <strain evidence="4">AArc-Mg</strain>
    </source>
</reference>
<reference evidence="3" key="3">
    <citation type="journal article" date="2019" name="Int. J. Syst. Evol. Microbiol.">
        <title>Natronolimnobius sulfurireducens sp. nov. and Halalkaliarchaeum desulfuricum gen. nov., sp. nov., the first sulfur-respiring alkaliphilic haloarchaea from hypersaline alkaline lakes.</title>
        <authorList>
            <person name="Sorokin D.Y."/>
            <person name="Yakimov M."/>
            <person name="Messina E."/>
            <person name="Merkel A.Y."/>
            <person name="Bale N.J."/>
            <person name="Sinninghe Damste J.S."/>
        </authorList>
    </citation>
    <scope>NUCLEOTIDE SEQUENCE</scope>
    <source>
        <strain evidence="3">AArc-Mg</strain>
        <strain evidence="2">AArc1</strain>
    </source>
</reference>
<keyword evidence="4" id="KW-1185">Reference proteome</keyword>
<evidence type="ECO:0000313" key="3">
    <source>
        <dbReference type="EMBL" id="AXR82287.1"/>
    </source>
</evidence>
<dbReference type="GeneID" id="42486308"/>
<dbReference type="KEGG" id="nag:AArcMg_2290"/>
<feature type="region of interest" description="Disordered" evidence="1">
    <location>
        <begin position="1"/>
        <end position="133"/>
    </location>
</feature>
<feature type="region of interest" description="Disordered" evidence="1">
    <location>
        <begin position="154"/>
        <end position="173"/>
    </location>
</feature>
<dbReference type="Proteomes" id="UP000258707">
    <property type="component" value="Chromosome"/>
</dbReference>